<evidence type="ECO:0000313" key="4">
    <source>
        <dbReference type="Proteomes" id="UP000722336"/>
    </source>
</evidence>
<name>A0ABS6SCU5_9SPHN</name>
<protein>
    <submittedName>
        <fullName evidence="3">PEP-CTERM sorting domain-containing protein</fullName>
    </submittedName>
</protein>
<proteinExistence type="predicted"/>
<gene>
    <name evidence="3" type="ORF">KCG44_05335</name>
</gene>
<dbReference type="Proteomes" id="UP000722336">
    <property type="component" value="Unassembled WGS sequence"/>
</dbReference>
<dbReference type="EMBL" id="JAGSPA010000002">
    <property type="protein sequence ID" value="MBV7256204.1"/>
    <property type="molecule type" value="Genomic_DNA"/>
</dbReference>
<dbReference type="Pfam" id="PF07589">
    <property type="entry name" value="PEP-CTERM"/>
    <property type="match status" value="1"/>
</dbReference>
<dbReference type="InterPro" id="IPR013424">
    <property type="entry name" value="Ice-binding_C"/>
</dbReference>
<evidence type="ECO:0000256" key="1">
    <source>
        <dbReference type="SAM" id="SignalP"/>
    </source>
</evidence>
<feature type="chain" id="PRO_5047369626" evidence="1">
    <location>
        <begin position="19"/>
        <end position="231"/>
    </location>
</feature>
<accession>A0ABS6SCU5</accession>
<organism evidence="3 4">
    <name type="scientific">Pacificimonas pallii</name>
    <dbReference type="NCBI Taxonomy" id="2827236"/>
    <lineage>
        <taxon>Bacteria</taxon>
        <taxon>Pseudomonadati</taxon>
        <taxon>Pseudomonadota</taxon>
        <taxon>Alphaproteobacteria</taxon>
        <taxon>Sphingomonadales</taxon>
        <taxon>Sphingosinicellaceae</taxon>
        <taxon>Pacificimonas</taxon>
    </lineage>
</organism>
<evidence type="ECO:0000259" key="2">
    <source>
        <dbReference type="Pfam" id="PF07589"/>
    </source>
</evidence>
<comment type="caution">
    <text evidence="3">The sequence shown here is derived from an EMBL/GenBank/DDBJ whole genome shotgun (WGS) entry which is preliminary data.</text>
</comment>
<reference evidence="3 4" key="1">
    <citation type="submission" date="2021-04" db="EMBL/GenBank/DDBJ databases">
        <authorList>
            <person name="Pira H."/>
            <person name="Risdian C."/>
            <person name="Wink J."/>
        </authorList>
    </citation>
    <scope>NUCLEOTIDE SEQUENCE [LARGE SCALE GENOMIC DNA]</scope>
    <source>
        <strain evidence="3 4">WHA3</strain>
    </source>
</reference>
<sequence length="231" mass="23905">MKCSFLITAAVTATLATAASAFPVFWTDWQRSSGTNAQSNTAFGEINTGTDTIGVNYSGAISFFQDGVNGNTTNYWTEPNAGDRPYTGGPIDNAPPGAEMIALNVAGTKTLTFSQAVTDVYFGLVSWNGNSGSFSEQIDLVSEGTGYWGGGNWTLNGSGNGFVASGELHGVLRITGNFTSVSFTDVANEFWHGFTVGVAGVADPDPVPAPGALGLLGLGALALGLRRRSAR</sequence>
<feature type="domain" description="Ice-binding protein C-terminal" evidence="2">
    <location>
        <begin position="206"/>
        <end position="228"/>
    </location>
</feature>
<dbReference type="RefSeq" id="WP_218444766.1">
    <property type="nucleotide sequence ID" value="NZ_JAGSPA010000002.1"/>
</dbReference>
<keyword evidence="1" id="KW-0732">Signal</keyword>
<keyword evidence="4" id="KW-1185">Reference proteome</keyword>
<evidence type="ECO:0000313" key="3">
    <source>
        <dbReference type="EMBL" id="MBV7256204.1"/>
    </source>
</evidence>
<dbReference type="NCBIfam" id="TIGR02595">
    <property type="entry name" value="PEP_CTERM"/>
    <property type="match status" value="1"/>
</dbReference>
<feature type="signal peptide" evidence="1">
    <location>
        <begin position="1"/>
        <end position="18"/>
    </location>
</feature>